<name>A0ACB8R9Y9_9AGAM</name>
<protein>
    <submittedName>
        <fullName evidence="1">Uncharacterized protein</fullName>
    </submittedName>
</protein>
<dbReference type="EMBL" id="MU276160">
    <property type="protein sequence ID" value="KAI0040889.1"/>
    <property type="molecule type" value="Genomic_DNA"/>
</dbReference>
<reference evidence="1" key="2">
    <citation type="journal article" date="2022" name="New Phytol.">
        <title>Evolutionary transition to the ectomycorrhizal habit in the genomes of a hyperdiverse lineage of mushroom-forming fungi.</title>
        <authorList>
            <person name="Looney B."/>
            <person name="Miyauchi S."/>
            <person name="Morin E."/>
            <person name="Drula E."/>
            <person name="Courty P.E."/>
            <person name="Kohler A."/>
            <person name="Kuo A."/>
            <person name="LaButti K."/>
            <person name="Pangilinan J."/>
            <person name="Lipzen A."/>
            <person name="Riley R."/>
            <person name="Andreopoulos W."/>
            <person name="He G."/>
            <person name="Johnson J."/>
            <person name="Nolan M."/>
            <person name="Tritt A."/>
            <person name="Barry K.W."/>
            <person name="Grigoriev I.V."/>
            <person name="Nagy L.G."/>
            <person name="Hibbett D."/>
            <person name="Henrissat B."/>
            <person name="Matheny P.B."/>
            <person name="Labbe J."/>
            <person name="Martin F.M."/>
        </authorList>
    </citation>
    <scope>NUCLEOTIDE SEQUENCE</scope>
    <source>
        <strain evidence="1">FP105234-sp</strain>
    </source>
</reference>
<reference evidence="1" key="1">
    <citation type="submission" date="2021-02" db="EMBL/GenBank/DDBJ databases">
        <authorList>
            <consortium name="DOE Joint Genome Institute"/>
            <person name="Ahrendt S."/>
            <person name="Looney B.P."/>
            <person name="Miyauchi S."/>
            <person name="Morin E."/>
            <person name="Drula E."/>
            <person name="Courty P.E."/>
            <person name="Chicoki N."/>
            <person name="Fauchery L."/>
            <person name="Kohler A."/>
            <person name="Kuo A."/>
            <person name="Labutti K."/>
            <person name="Pangilinan J."/>
            <person name="Lipzen A."/>
            <person name="Riley R."/>
            <person name="Andreopoulos W."/>
            <person name="He G."/>
            <person name="Johnson J."/>
            <person name="Barry K.W."/>
            <person name="Grigoriev I.V."/>
            <person name="Nagy L."/>
            <person name="Hibbett D."/>
            <person name="Henrissat B."/>
            <person name="Matheny P.B."/>
            <person name="Labbe J."/>
            <person name="Martin F."/>
        </authorList>
    </citation>
    <scope>NUCLEOTIDE SEQUENCE</scope>
    <source>
        <strain evidence="1">FP105234-sp</strain>
    </source>
</reference>
<proteinExistence type="predicted"/>
<evidence type="ECO:0000313" key="1">
    <source>
        <dbReference type="EMBL" id="KAI0040889.1"/>
    </source>
</evidence>
<accession>A0ACB8R9Y9</accession>
<keyword evidence="2" id="KW-1185">Reference proteome</keyword>
<organism evidence="1 2">
    <name type="scientific">Auriscalpium vulgare</name>
    <dbReference type="NCBI Taxonomy" id="40419"/>
    <lineage>
        <taxon>Eukaryota</taxon>
        <taxon>Fungi</taxon>
        <taxon>Dikarya</taxon>
        <taxon>Basidiomycota</taxon>
        <taxon>Agaricomycotina</taxon>
        <taxon>Agaricomycetes</taxon>
        <taxon>Russulales</taxon>
        <taxon>Auriscalpiaceae</taxon>
        <taxon>Auriscalpium</taxon>
    </lineage>
</organism>
<gene>
    <name evidence="1" type="ORF">FA95DRAFT_1566006</name>
</gene>
<evidence type="ECO:0000313" key="2">
    <source>
        <dbReference type="Proteomes" id="UP000814033"/>
    </source>
</evidence>
<comment type="caution">
    <text evidence="1">The sequence shown here is derived from an EMBL/GenBank/DDBJ whole genome shotgun (WGS) entry which is preliminary data.</text>
</comment>
<sequence>MEGFYSSLTSVMPFQFSQLELTESDLGRADGPGFESLGWVEVVIQRIVYTGTTASEYNPVAPAASIGPVPEKAKKVGWHTVSLAEKRSSARTIVPPRPTKYIDSLDAPYAKFRFRYQPPELLQAHGIMPRGPRAPTPEPEPEPDDPVKRARIRALEESIRSSQAELERLQDGPIKREMSPISLDARHDREVIDLTMDD</sequence>
<dbReference type="Proteomes" id="UP000814033">
    <property type="component" value="Unassembled WGS sequence"/>
</dbReference>